<organism evidence="4 5">
    <name type="scientific">Clupea harengus</name>
    <name type="common">Atlantic herring</name>
    <dbReference type="NCBI Taxonomy" id="7950"/>
    <lineage>
        <taxon>Eukaryota</taxon>
        <taxon>Metazoa</taxon>
        <taxon>Chordata</taxon>
        <taxon>Craniata</taxon>
        <taxon>Vertebrata</taxon>
        <taxon>Euteleostomi</taxon>
        <taxon>Actinopterygii</taxon>
        <taxon>Neopterygii</taxon>
        <taxon>Teleostei</taxon>
        <taxon>Clupei</taxon>
        <taxon>Clupeiformes</taxon>
        <taxon>Clupeoidei</taxon>
        <taxon>Clupeidae</taxon>
        <taxon>Clupea</taxon>
    </lineage>
</organism>
<evidence type="ECO:0000259" key="3">
    <source>
        <dbReference type="Pfam" id="PF14951"/>
    </source>
</evidence>
<feature type="compositionally biased region" description="Low complexity" evidence="1">
    <location>
        <begin position="343"/>
        <end position="361"/>
    </location>
</feature>
<dbReference type="Pfam" id="PF14950">
    <property type="entry name" value="DUF4502"/>
    <property type="match status" value="2"/>
</dbReference>
<protein>
    <submittedName>
        <fullName evidence="5">DNA repair-scaffolding protein</fullName>
    </submittedName>
</protein>
<dbReference type="GO" id="GO:0000724">
    <property type="term" value="P:double-strand break repair via homologous recombination"/>
    <property type="evidence" value="ECO:0007669"/>
    <property type="project" value="TreeGrafter"/>
</dbReference>
<keyword evidence="4" id="KW-1185">Reference proteome</keyword>
<evidence type="ECO:0000256" key="1">
    <source>
        <dbReference type="SAM" id="MobiDB-lite"/>
    </source>
</evidence>
<feature type="region of interest" description="Disordered" evidence="1">
    <location>
        <begin position="343"/>
        <end position="402"/>
    </location>
</feature>
<reference evidence="5" key="1">
    <citation type="submission" date="2025-08" db="UniProtKB">
        <authorList>
            <consortium name="RefSeq"/>
        </authorList>
    </citation>
    <scope>IDENTIFICATION</scope>
</reference>
<feature type="compositionally biased region" description="Basic and acidic residues" evidence="1">
    <location>
        <begin position="159"/>
        <end position="168"/>
    </location>
</feature>
<dbReference type="InterPro" id="IPR028032">
    <property type="entry name" value="DUF4503"/>
</dbReference>
<feature type="domain" description="DUF4502" evidence="2">
    <location>
        <begin position="7"/>
        <end position="353"/>
    </location>
</feature>
<feature type="domain" description="DUF4503" evidence="3">
    <location>
        <begin position="609"/>
        <end position="1008"/>
    </location>
</feature>
<evidence type="ECO:0000313" key="4">
    <source>
        <dbReference type="Proteomes" id="UP000515152"/>
    </source>
</evidence>
<dbReference type="Pfam" id="PF14951">
    <property type="entry name" value="DUF4503"/>
    <property type="match status" value="1"/>
</dbReference>
<feature type="compositionally biased region" description="Basic and acidic residues" evidence="1">
    <location>
        <begin position="178"/>
        <end position="190"/>
    </location>
</feature>
<dbReference type="AlphaFoldDB" id="A0A6P8ERC8"/>
<dbReference type="OrthoDB" id="1914453at2759"/>
<gene>
    <name evidence="5" type="primary">spidr</name>
</gene>
<dbReference type="InterPro" id="IPR053054">
    <property type="entry name" value="DNA_repair-scaffolding"/>
</dbReference>
<name>A0A6P8ERC8_CLUHA</name>
<dbReference type="KEGG" id="char:105891378"/>
<feature type="compositionally biased region" description="Pro residues" evidence="1">
    <location>
        <begin position="571"/>
        <end position="592"/>
    </location>
</feature>
<feature type="region of interest" description="Disordered" evidence="1">
    <location>
        <begin position="90"/>
        <end position="126"/>
    </location>
</feature>
<accession>A0A6P8ERC8</accession>
<feature type="region of interest" description="Disordered" evidence="1">
    <location>
        <begin position="564"/>
        <end position="600"/>
    </location>
</feature>
<dbReference type="GO" id="GO:0005654">
    <property type="term" value="C:nucleoplasm"/>
    <property type="evidence" value="ECO:0007669"/>
    <property type="project" value="TreeGrafter"/>
</dbReference>
<dbReference type="PANTHER" id="PTHR34347:SF1">
    <property type="entry name" value="DNA REPAIR-SCAFFOLDING PROTEIN"/>
    <property type="match status" value="1"/>
</dbReference>
<evidence type="ECO:0000259" key="2">
    <source>
        <dbReference type="Pfam" id="PF14950"/>
    </source>
</evidence>
<evidence type="ECO:0000313" key="5">
    <source>
        <dbReference type="RefSeq" id="XP_031418713.1"/>
    </source>
</evidence>
<sequence>MSISVRRKRKSRDLRCILFPEDVKDTLRITSSETKMPVSSSLKSWQRCGDGFLDTPIQKKTKTVGQKHATARQSLLQTPAEYREEPVHIAWSSSESEPSDCEDKSPPPRTVVTPKQCQSQPQHKPRLNVSSYLQLLNSEADELPAIESGSDLSDEEDEVRGHQEKEPDNSGAISDCNSPEKDKSEEKQPRETQIVPDVDISDYPSDGEGSTAGEMASSNVAEPDPVDSTGRRLLSDWVRSAQALLQTPQKQANCQFKTPDDSNKKRRKFESGGLAERLNQLQSRQRSAVSFWRHQSTADSTATTTTTAAAAGKLGVLALRVLHVQEDCGLSVVLCQRLQEAQNPTEEQQNPAQEQQNPAQEQQDEQEDPAQEQQNPAQEQQDEQEDPAQEQQDAVEEQEVPAERDHCLVLFSRETVTHLAPSPGDLVHVHPPWQTLVIEGESRSVILSTHFSQKVLSAGRRNHADPSPKHRPHALRCSPYPLNHSWGLWLDQRRASPAQRDRGGSRQTGVCERVWPEPRGVCDSLLEALESPGPAGALEQRLQVALQRVYCLPIPQSSALRLHGLRRSPHTPSPHTPSPHTPSPHTPSPHAPSPRNSSNSPGRLCVLVQDAWGMFSEVQLQALVSEEQLQHHVLQWEGRSCLLQGVKVLRRVTRDRCAPLFSLIDSLWPPTLPLRVHGDAVSCEESRTTAPAAPSFCYRLSGSEASVVVSQELPMSPLYLPAVMQSLKDILQGGKEGVRCSFTANVVFSRLQPSGSGAGDAESWLLFVTDASLQGEEEEEPRPGCCRRTLPVCLSPSHVLQRSVRQALASQSSSSSSSSSSSCHLTLKDVLLQRGCIVCSEQSTVRLAPASTGASLHPDPLAQPVLLDQLGPDTPPHTLCRLTGVVVGVDEETAYSWPVCSRCESERLERAPATQEGFFCTVCDTEVVRPTIKMQLEVFLSCPSLIDCTIRIKLQQKTIDSVLSSLVSDPAFCEVESVLGKEVGPVSAYVRVITRTSGLWVGLEEISL</sequence>
<dbReference type="GO" id="GO:0000228">
    <property type="term" value="C:nuclear chromosome"/>
    <property type="evidence" value="ECO:0007669"/>
    <property type="project" value="TreeGrafter"/>
</dbReference>
<feature type="region of interest" description="Disordered" evidence="1">
    <location>
        <begin position="457"/>
        <end position="476"/>
    </location>
</feature>
<feature type="compositionally biased region" description="Polar residues" evidence="1">
    <location>
        <begin position="113"/>
        <end position="126"/>
    </location>
</feature>
<dbReference type="RefSeq" id="XP_031418713.1">
    <property type="nucleotide sequence ID" value="XM_031562853.2"/>
</dbReference>
<dbReference type="CTD" id="23514"/>
<proteinExistence type="predicted"/>
<dbReference type="InterPro" id="IPR028026">
    <property type="entry name" value="DUF4502"/>
</dbReference>
<feature type="region of interest" description="Disordered" evidence="1">
    <location>
        <begin position="144"/>
        <end position="230"/>
    </location>
</feature>
<dbReference type="GO" id="GO:0070202">
    <property type="term" value="P:regulation of establishment of protein localization to chromosome"/>
    <property type="evidence" value="ECO:0007669"/>
    <property type="project" value="TreeGrafter"/>
</dbReference>
<feature type="domain" description="DUF4502" evidence="2">
    <location>
        <begin position="390"/>
        <end position="436"/>
    </location>
</feature>
<dbReference type="PANTHER" id="PTHR34347">
    <property type="entry name" value="DNA REPAIR-SCAFFOLDING PROTEIN SPIDR"/>
    <property type="match status" value="1"/>
</dbReference>
<dbReference type="GeneID" id="105891378"/>
<dbReference type="Proteomes" id="UP000515152">
    <property type="component" value="Chromosome 25"/>
</dbReference>
<feature type="compositionally biased region" description="Acidic residues" evidence="1">
    <location>
        <begin position="380"/>
        <end position="400"/>
    </location>
</feature>